<dbReference type="SUPFAM" id="SSF49464">
    <property type="entry name" value="Carboxypeptidase regulatory domain-like"/>
    <property type="match status" value="1"/>
</dbReference>
<feature type="signal peptide" evidence="3">
    <location>
        <begin position="1"/>
        <end position="35"/>
    </location>
</feature>
<dbReference type="Pfam" id="PF13715">
    <property type="entry name" value="CarbopepD_reg_2"/>
    <property type="match status" value="1"/>
</dbReference>
<evidence type="ECO:0000313" key="6">
    <source>
        <dbReference type="Proteomes" id="UP001500742"/>
    </source>
</evidence>
<dbReference type="NCBIfam" id="TIGR04056">
    <property type="entry name" value="OMP_RagA_SusC"/>
    <property type="match status" value="1"/>
</dbReference>
<comment type="caution">
    <text evidence="5">The sequence shown here is derived from an EMBL/GenBank/DDBJ whole genome shotgun (WGS) entry which is preliminary data.</text>
</comment>
<evidence type="ECO:0000256" key="1">
    <source>
        <dbReference type="ARBA" id="ARBA00022729"/>
    </source>
</evidence>
<organism evidence="5 6">
    <name type="scientific">Mucilaginibacter dorajii</name>
    <dbReference type="NCBI Taxonomy" id="692994"/>
    <lineage>
        <taxon>Bacteria</taxon>
        <taxon>Pseudomonadati</taxon>
        <taxon>Bacteroidota</taxon>
        <taxon>Sphingobacteriia</taxon>
        <taxon>Sphingobacteriales</taxon>
        <taxon>Sphingobacteriaceae</taxon>
        <taxon>Mucilaginibacter</taxon>
    </lineage>
</organism>
<evidence type="ECO:0000256" key="3">
    <source>
        <dbReference type="SAM" id="SignalP"/>
    </source>
</evidence>
<comment type="subcellular location">
    <subcellularLocation>
        <location evidence="2">Cell outer membrane</location>
        <topology evidence="2">Multi-pass membrane protein</topology>
    </subcellularLocation>
</comment>
<sequence length="1069" mass="115645">MRKNLLKEFSPHGSAKMALGMLLVAAIPLASPAMAKTINHSFTVKSAKNADVTVTGVITDEKGEPLPGVTVSVKGTTQGTISDVNGKYAITVKDQNAYLVFTFIGYTSQEVAVNGKSTINIQLGGDAKSLNEVVVVGYGTQKKATLTGSISQVKGSELVKSPAPNVSNALAGRIPGVIVNNRSGEPGADGSNITIRGLATTGSNNVLIVVDGVPGQIGGLERLDPNDIESMSVLKDASAAIYGNRAANGVILITTKHGKTGKPTINYSFNQGFSSPTRLPKMADAATYAQIMNEISLDSNPTGGSNQSYSAAQIQKFRDGSDPLNYPNTNWEKQTLKSTALQNQHSLSVAGGSDDVKYFVSLGTIYQDGIYKSGATKYHQYNFRSNIDANVTKRLKVGLSLSGREEDRQYPEVGAGDLFRSVYRAKPIVGAYYPNGLPTTGIENNNPAVQVTDIGGINNNPTQVFNGILKGSYALPGIEGLSLDGFFSVDKSYAFDKNFSKPYILYNYDSGSQTYNKVVVGGNNNAATLFESQNNQALLTSNIKLNFARKFGAHDINAFVGYEQSKNHLEYFDATRYNYLSSQLPELSQGGSAATDYLNSGYSSNYNRRSVISRLAYAYDEKYLFEGQFRADASSIFPQGKQWGYFPSASVGWRVSKENWFKSSVSFVDDLKLRASYGSLGNDNVNGFQYFDNYVLVNNGFVASVPGSGSNTIQPNVNLVKLANPNITWETAKKLDIGVNATFLHDFSIEAIYFQQKRSSILTTRNASLPGSSGIVNPYGSDPLVPSENIGKVNSAGFEGTLAYNHSSSGFSWGVSGNFTYAKSKIIFIDEAAGTLGYQRQTGRPLNTYLLYNSIGIFRTQADLDSYPHVSGAKIGDLKYQDYNGDGKITADDQTRSKYGNIPQITYGIALNAAYKGFDLSVLFAGQAEVSQYVLPEAGSIGNFYSSWADNRFSAANPNGSYPRVTDRASNAISGGQYNNTFWLNDASFIRLKNVQLGYNFNTQFLSKLKISGLRVYASAFNLFTITKVKDYDPEGTNGSGQSYPNGSYSSGQFYPQQRIINLGVNVKF</sequence>
<dbReference type="SUPFAM" id="SSF56935">
    <property type="entry name" value="Porins"/>
    <property type="match status" value="1"/>
</dbReference>
<keyword evidence="1 3" id="KW-0732">Signal</keyword>
<keyword evidence="6" id="KW-1185">Reference proteome</keyword>
<gene>
    <name evidence="5" type="ORF">GCM10022210_16430</name>
</gene>
<dbReference type="EMBL" id="BAAAZC010000010">
    <property type="protein sequence ID" value="GAA3968267.1"/>
    <property type="molecule type" value="Genomic_DNA"/>
</dbReference>
<accession>A0ABP7PMP6</accession>
<dbReference type="InterPro" id="IPR023996">
    <property type="entry name" value="TonB-dep_OMP_SusC/RagA"/>
</dbReference>
<keyword evidence="2" id="KW-0998">Cell outer membrane</keyword>
<reference evidence="6" key="1">
    <citation type="journal article" date="2019" name="Int. J. Syst. Evol. Microbiol.">
        <title>The Global Catalogue of Microorganisms (GCM) 10K type strain sequencing project: providing services to taxonomists for standard genome sequencing and annotation.</title>
        <authorList>
            <consortium name="The Broad Institute Genomics Platform"/>
            <consortium name="The Broad Institute Genome Sequencing Center for Infectious Disease"/>
            <person name="Wu L."/>
            <person name="Ma J."/>
        </authorList>
    </citation>
    <scope>NUCLEOTIDE SEQUENCE [LARGE SCALE GENOMIC DNA]</scope>
    <source>
        <strain evidence="6">JCM 16601</strain>
    </source>
</reference>
<dbReference type="PANTHER" id="PTHR30069">
    <property type="entry name" value="TONB-DEPENDENT OUTER MEMBRANE RECEPTOR"/>
    <property type="match status" value="1"/>
</dbReference>
<feature type="domain" description="TonB-dependent receptor plug" evidence="4">
    <location>
        <begin position="143"/>
        <end position="250"/>
    </location>
</feature>
<feature type="chain" id="PRO_5047048379" evidence="3">
    <location>
        <begin position="36"/>
        <end position="1069"/>
    </location>
</feature>
<dbReference type="NCBIfam" id="TIGR04057">
    <property type="entry name" value="SusC_RagA_signa"/>
    <property type="match status" value="1"/>
</dbReference>
<dbReference type="InterPro" id="IPR008969">
    <property type="entry name" value="CarboxyPept-like_regulatory"/>
</dbReference>
<evidence type="ECO:0000313" key="5">
    <source>
        <dbReference type="EMBL" id="GAA3968267.1"/>
    </source>
</evidence>
<dbReference type="Gene3D" id="2.170.130.10">
    <property type="entry name" value="TonB-dependent receptor, plug domain"/>
    <property type="match status" value="1"/>
</dbReference>
<dbReference type="InterPro" id="IPR012910">
    <property type="entry name" value="Plug_dom"/>
</dbReference>
<proteinExistence type="inferred from homology"/>
<keyword evidence="2" id="KW-0813">Transport</keyword>
<keyword evidence="2" id="KW-0812">Transmembrane</keyword>
<dbReference type="Proteomes" id="UP001500742">
    <property type="component" value="Unassembled WGS sequence"/>
</dbReference>
<keyword evidence="2" id="KW-0472">Membrane</keyword>
<dbReference type="InterPro" id="IPR039426">
    <property type="entry name" value="TonB-dep_rcpt-like"/>
</dbReference>
<dbReference type="RefSeq" id="WP_259094201.1">
    <property type="nucleotide sequence ID" value="NZ_BAAAZC010000010.1"/>
</dbReference>
<dbReference type="Gene3D" id="2.60.40.1120">
    <property type="entry name" value="Carboxypeptidase-like, regulatory domain"/>
    <property type="match status" value="1"/>
</dbReference>
<dbReference type="InterPro" id="IPR037066">
    <property type="entry name" value="Plug_dom_sf"/>
</dbReference>
<keyword evidence="5" id="KW-0675">Receptor</keyword>
<dbReference type="PROSITE" id="PS52016">
    <property type="entry name" value="TONB_DEPENDENT_REC_3"/>
    <property type="match status" value="1"/>
</dbReference>
<evidence type="ECO:0000259" key="4">
    <source>
        <dbReference type="Pfam" id="PF07715"/>
    </source>
</evidence>
<name>A0ABP7PMP6_9SPHI</name>
<dbReference type="Pfam" id="PF07715">
    <property type="entry name" value="Plug"/>
    <property type="match status" value="1"/>
</dbReference>
<protein>
    <submittedName>
        <fullName evidence="5">TonB-dependent receptor</fullName>
    </submittedName>
</protein>
<dbReference type="InterPro" id="IPR023997">
    <property type="entry name" value="TonB-dep_OMP_SusC/RagA_CS"/>
</dbReference>
<comment type="similarity">
    <text evidence="2">Belongs to the TonB-dependent receptor family.</text>
</comment>
<evidence type="ECO:0000256" key="2">
    <source>
        <dbReference type="PROSITE-ProRule" id="PRU01360"/>
    </source>
</evidence>
<dbReference type="PANTHER" id="PTHR30069:SF29">
    <property type="entry name" value="HEMOGLOBIN AND HEMOGLOBIN-HAPTOGLOBIN-BINDING PROTEIN 1-RELATED"/>
    <property type="match status" value="1"/>
</dbReference>
<keyword evidence="2" id="KW-1134">Transmembrane beta strand</keyword>